<dbReference type="RefSeq" id="WP_408886931.1">
    <property type="nucleotide sequence ID" value="NZ_JAPDNT010000006.1"/>
</dbReference>
<evidence type="ECO:0000313" key="1">
    <source>
        <dbReference type="EMBL" id="MCW3475105.1"/>
    </source>
</evidence>
<gene>
    <name evidence="1" type="ORF">OL599_11035</name>
</gene>
<sequence>MLTVELNQGQDRVEIYVDEEGARVLQHLLDVLRRRGGHDHLMTPSWAGTELTEVARGQGTKLMHHLLLVFRGAPQEGS</sequence>
<evidence type="ECO:0000313" key="2">
    <source>
        <dbReference type="Proteomes" id="UP001165679"/>
    </source>
</evidence>
<reference evidence="1" key="1">
    <citation type="submission" date="2022-09" db="EMBL/GenBank/DDBJ databases">
        <title>Rhodovastum sp. nov. RN2-1 isolated from soil in Seongnam, South Korea.</title>
        <authorList>
            <person name="Le N.T."/>
        </authorList>
    </citation>
    <scope>NUCLEOTIDE SEQUENCE</scope>
    <source>
        <strain evidence="1">RN2-1</strain>
    </source>
</reference>
<protein>
    <submittedName>
        <fullName evidence="1">Imm32 family immunity protein</fullName>
    </submittedName>
</protein>
<dbReference type="EMBL" id="JAPDNT010000006">
    <property type="protein sequence ID" value="MCW3475105.1"/>
    <property type="molecule type" value="Genomic_DNA"/>
</dbReference>
<comment type="caution">
    <text evidence="1">The sequence shown here is derived from an EMBL/GenBank/DDBJ whole genome shotgun (WGS) entry which is preliminary data.</text>
</comment>
<proteinExistence type="predicted"/>
<accession>A0AA41YRD2</accession>
<reference evidence="1" key="2">
    <citation type="submission" date="2022-10" db="EMBL/GenBank/DDBJ databases">
        <authorList>
            <person name="Trinh H.N."/>
        </authorList>
    </citation>
    <scope>NUCLEOTIDE SEQUENCE</scope>
    <source>
        <strain evidence="1">RN2-1</strain>
    </source>
</reference>
<dbReference type="Proteomes" id="UP001165679">
    <property type="component" value="Unassembled WGS sequence"/>
</dbReference>
<name>A0AA41YRD2_9PROT</name>
<keyword evidence="2" id="KW-1185">Reference proteome</keyword>
<dbReference type="AlphaFoldDB" id="A0AA41YRD2"/>
<organism evidence="1 2">
    <name type="scientific">Limobrevibacterium gyesilva</name>
    <dbReference type="NCBI Taxonomy" id="2991712"/>
    <lineage>
        <taxon>Bacteria</taxon>
        <taxon>Pseudomonadati</taxon>
        <taxon>Pseudomonadota</taxon>
        <taxon>Alphaproteobacteria</taxon>
        <taxon>Acetobacterales</taxon>
        <taxon>Acetobacteraceae</taxon>
        <taxon>Limobrevibacterium</taxon>
    </lineage>
</organism>